<dbReference type="EMBL" id="JAPDMQ010000531">
    <property type="protein sequence ID" value="KAK0523199.1"/>
    <property type="molecule type" value="Genomic_DNA"/>
</dbReference>
<reference evidence="1" key="1">
    <citation type="journal article" date="2023" name="PhytoFront">
        <title>Draft Genome Resources of Seven Strains of Tilletia horrida, Causal Agent of Kernel Smut of Rice.</title>
        <authorList>
            <person name="Khanal S."/>
            <person name="Antony Babu S."/>
            <person name="Zhou X.G."/>
        </authorList>
    </citation>
    <scope>NUCLEOTIDE SEQUENCE</scope>
    <source>
        <strain evidence="1">TX3</strain>
    </source>
</reference>
<keyword evidence="2" id="KW-1185">Reference proteome</keyword>
<gene>
    <name evidence="1" type="ORF">OC842_006232</name>
</gene>
<dbReference type="Proteomes" id="UP001176521">
    <property type="component" value="Unassembled WGS sequence"/>
</dbReference>
<dbReference type="AlphaFoldDB" id="A0AAN6G5W4"/>
<feature type="non-terminal residue" evidence="1">
    <location>
        <position position="156"/>
    </location>
</feature>
<proteinExistence type="predicted"/>
<evidence type="ECO:0000313" key="1">
    <source>
        <dbReference type="EMBL" id="KAK0523199.1"/>
    </source>
</evidence>
<sequence>MPATVQQIVSGIQNLTNTNTEIIAALEKTTIVNVIFQGPATVGAMNKYCQQMSTEVLQPLYDNTPALTDDAQAKQIADVVRDFVGVAKKRNDLFVAKSGLYAKMFFGQPIAAGLRVMEGSGDTLMFMLVDYAPSQKAAIQEQAKIWSAGMNAAIAA</sequence>
<evidence type="ECO:0000313" key="2">
    <source>
        <dbReference type="Proteomes" id="UP001176521"/>
    </source>
</evidence>
<protein>
    <submittedName>
        <fullName evidence="1">Uncharacterized protein</fullName>
    </submittedName>
</protein>
<accession>A0AAN6G5W4</accession>
<name>A0AAN6G5W4_9BASI</name>
<organism evidence="1 2">
    <name type="scientific">Tilletia horrida</name>
    <dbReference type="NCBI Taxonomy" id="155126"/>
    <lineage>
        <taxon>Eukaryota</taxon>
        <taxon>Fungi</taxon>
        <taxon>Dikarya</taxon>
        <taxon>Basidiomycota</taxon>
        <taxon>Ustilaginomycotina</taxon>
        <taxon>Exobasidiomycetes</taxon>
        <taxon>Tilletiales</taxon>
        <taxon>Tilletiaceae</taxon>
        <taxon>Tilletia</taxon>
    </lineage>
</organism>
<comment type="caution">
    <text evidence="1">The sequence shown here is derived from an EMBL/GenBank/DDBJ whole genome shotgun (WGS) entry which is preliminary data.</text>
</comment>